<dbReference type="GO" id="GO:0006355">
    <property type="term" value="P:regulation of DNA-templated transcription"/>
    <property type="evidence" value="ECO:0007669"/>
    <property type="project" value="InterPro"/>
</dbReference>
<evidence type="ECO:0000313" key="8">
    <source>
        <dbReference type="Proteomes" id="UP000282674"/>
    </source>
</evidence>
<accession>A0A3M2LCV5</accession>
<dbReference type="Gene3D" id="3.40.50.300">
    <property type="entry name" value="P-loop containing nucleotide triphosphate hydrolases"/>
    <property type="match status" value="1"/>
</dbReference>
<sequence>MRFTLLGPPRVWRGDGELETGAPQQRALLAAVLLRRGRGTAVEDLVAALWEAEPPARAVGTIRTYASRLRRVLERDRGRPEVLVTAGTGYALRVPDAEVDAFAFEERVAAAERARDAGDADAARRLLLEADGFWGGTPLAGLPGPYAAKQRSRLTDLRFSALRTRLELDLDLGRHAEAVGELTLLAHERPWDESVHGLLMLALHRSGRKAEALDVFTRTRRVLASDLGATPGPGLRDLHRRILAEDASLLPVRKDVGAAVRVAPPVLKGAGDVARAGASVPPAAEPGAGGGAWLPSDVPDFTGRRGLVGGLRASLTSAGRGAERRGAPVVVAVSGTGGVGKTALAVHVAHGVGECFPDGRLYADLGGTRRVPAEPGAVLHRFLTALGLRAGEIPKGTAERAALYRSRLADRGVLIVLDDARDLAQIRPLLPAGARCAVLVTSRARLSVLPTDRRVDLAAFERGEALEFLGRVAGAGRVAAEPGAALEAVRLCEGLPLAVRAVGVRLAAGP</sequence>
<dbReference type="AlphaFoldDB" id="A0A3M2LCV5"/>
<gene>
    <name evidence="7" type="ORF">EBO15_41920</name>
</gene>
<evidence type="ECO:0000256" key="1">
    <source>
        <dbReference type="ARBA" id="ARBA00005820"/>
    </source>
</evidence>
<dbReference type="PROSITE" id="PS51755">
    <property type="entry name" value="OMPR_PHOB"/>
    <property type="match status" value="1"/>
</dbReference>
<dbReference type="InterPro" id="IPR036388">
    <property type="entry name" value="WH-like_DNA-bd_sf"/>
</dbReference>
<dbReference type="InterPro" id="IPR051677">
    <property type="entry name" value="AfsR-DnrI-RedD_regulator"/>
</dbReference>
<evidence type="ECO:0000313" key="7">
    <source>
        <dbReference type="EMBL" id="RMI32518.1"/>
    </source>
</evidence>
<comment type="similarity">
    <text evidence="1">Belongs to the AfsR/DnrI/RedD regulatory family.</text>
</comment>
<comment type="caution">
    <text evidence="7">The sequence shown here is derived from an EMBL/GenBank/DDBJ whole genome shotgun (WGS) entry which is preliminary data.</text>
</comment>
<dbReference type="SUPFAM" id="SSF52540">
    <property type="entry name" value="P-loop containing nucleoside triphosphate hydrolases"/>
    <property type="match status" value="1"/>
</dbReference>
<keyword evidence="4" id="KW-0804">Transcription</keyword>
<dbReference type="EMBL" id="RFFG01000192">
    <property type="protein sequence ID" value="RMI32518.1"/>
    <property type="molecule type" value="Genomic_DNA"/>
</dbReference>
<dbReference type="InterPro" id="IPR001867">
    <property type="entry name" value="OmpR/PhoB-type_DNA-bd"/>
</dbReference>
<dbReference type="PANTHER" id="PTHR35807">
    <property type="entry name" value="TRANSCRIPTIONAL REGULATOR REDD-RELATED"/>
    <property type="match status" value="1"/>
</dbReference>
<keyword evidence="3 5" id="KW-0238">DNA-binding</keyword>
<dbReference type="GO" id="GO:0043531">
    <property type="term" value="F:ADP binding"/>
    <property type="evidence" value="ECO:0007669"/>
    <property type="project" value="InterPro"/>
</dbReference>
<evidence type="ECO:0000259" key="6">
    <source>
        <dbReference type="PROSITE" id="PS51755"/>
    </source>
</evidence>
<keyword evidence="8" id="KW-1185">Reference proteome</keyword>
<dbReference type="Pfam" id="PF00931">
    <property type="entry name" value="NB-ARC"/>
    <property type="match status" value="1"/>
</dbReference>
<dbReference type="GO" id="GO:0000160">
    <property type="term" value="P:phosphorelay signal transduction system"/>
    <property type="evidence" value="ECO:0007669"/>
    <property type="project" value="InterPro"/>
</dbReference>
<dbReference type="Gene3D" id="1.25.40.10">
    <property type="entry name" value="Tetratricopeptide repeat domain"/>
    <property type="match status" value="1"/>
</dbReference>
<dbReference type="Pfam" id="PF03704">
    <property type="entry name" value="BTAD"/>
    <property type="match status" value="1"/>
</dbReference>
<protein>
    <submittedName>
        <fullName evidence="7">SARP family transcriptional regulator</fullName>
    </submittedName>
</protein>
<name>A0A3M2LCV5_9ACTN</name>
<dbReference type="GO" id="GO:0003677">
    <property type="term" value="F:DNA binding"/>
    <property type="evidence" value="ECO:0007669"/>
    <property type="project" value="UniProtKB-UniRule"/>
</dbReference>
<dbReference type="SUPFAM" id="SSF46894">
    <property type="entry name" value="C-terminal effector domain of the bipartite response regulators"/>
    <property type="match status" value="1"/>
</dbReference>
<dbReference type="PANTHER" id="PTHR35807:SF1">
    <property type="entry name" value="TRANSCRIPTIONAL REGULATOR REDD"/>
    <property type="match status" value="1"/>
</dbReference>
<dbReference type="Proteomes" id="UP000282674">
    <property type="component" value="Unassembled WGS sequence"/>
</dbReference>
<organism evidence="7 8">
    <name type="scientific">Actinomadura harenae</name>
    <dbReference type="NCBI Taxonomy" id="2483351"/>
    <lineage>
        <taxon>Bacteria</taxon>
        <taxon>Bacillati</taxon>
        <taxon>Actinomycetota</taxon>
        <taxon>Actinomycetes</taxon>
        <taxon>Streptosporangiales</taxon>
        <taxon>Thermomonosporaceae</taxon>
        <taxon>Actinomadura</taxon>
    </lineage>
</organism>
<evidence type="ECO:0000256" key="3">
    <source>
        <dbReference type="ARBA" id="ARBA00023125"/>
    </source>
</evidence>
<dbReference type="Pfam" id="PF00486">
    <property type="entry name" value="Trans_reg_C"/>
    <property type="match status" value="1"/>
</dbReference>
<dbReference type="SMART" id="SM01043">
    <property type="entry name" value="BTAD"/>
    <property type="match status" value="1"/>
</dbReference>
<dbReference type="InterPro" id="IPR011990">
    <property type="entry name" value="TPR-like_helical_dom_sf"/>
</dbReference>
<dbReference type="InterPro" id="IPR016032">
    <property type="entry name" value="Sig_transdc_resp-reg_C-effctor"/>
</dbReference>
<dbReference type="InterPro" id="IPR005158">
    <property type="entry name" value="BTAD"/>
</dbReference>
<proteinExistence type="inferred from homology"/>
<dbReference type="SMART" id="SM00862">
    <property type="entry name" value="Trans_reg_C"/>
    <property type="match status" value="1"/>
</dbReference>
<feature type="domain" description="OmpR/PhoB-type" evidence="6">
    <location>
        <begin position="1"/>
        <end position="94"/>
    </location>
</feature>
<dbReference type="InterPro" id="IPR002182">
    <property type="entry name" value="NB-ARC"/>
</dbReference>
<dbReference type="InterPro" id="IPR027417">
    <property type="entry name" value="P-loop_NTPase"/>
</dbReference>
<reference evidence="7 8" key="1">
    <citation type="submission" date="2018-10" db="EMBL/GenBank/DDBJ databases">
        <title>Isolation from soil.</title>
        <authorList>
            <person name="Hu J."/>
        </authorList>
    </citation>
    <scope>NUCLEOTIDE SEQUENCE [LARGE SCALE GENOMIC DNA]</scope>
    <source>
        <strain evidence="7 8">NEAU-Ht49</strain>
    </source>
</reference>
<dbReference type="CDD" id="cd15831">
    <property type="entry name" value="BTAD"/>
    <property type="match status" value="1"/>
</dbReference>
<dbReference type="SUPFAM" id="SSF48452">
    <property type="entry name" value="TPR-like"/>
    <property type="match status" value="1"/>
</dbReference>
<feature type="DNA-binding region" description="OmpR/PhoB-type" evidence="5">
    <location>
        <begin position="1"/>
        <end position="94"/>
    </location>
</feature>
<evidence type="ECO:0000256" key="2">
    <source>
        <dbReference type="ARBA" id="ARBA00023015"/>
    </source>
</evidence>
<dbReference type="PRINTS" id="PR00364">
    <property type="entry name" value="DISEASERSIST"/>
</dbReference>
<feature type="non-terminal residue" evidence="7">
    <location>
        <position position="510"/>
    </location>
</feature>
<evidence type="ECO:0000256" key="4">
    <source>
        <dbReference type="ARBA" id="ARBA00023163"/>
    </source>
</evidence>
<evidence type="ECO:0000256" key="5">
    <source>
        <dbReference type="PROSITE-ProRule" id="PRU01091"/>
    </source>
</evidence>
<dbReference type="Gene3D" id="1.10.10.10">
    <property type="entry name" value="Winged helix-like DNA-binding domain superfamily/Winged helix DNA-binding domain"/>
    <property type="match status" value="1"/>
</dbReference>
<keyword evidence="2" id="KW-0805">Transcription regulation</keyword>